<dbReference type="Pfam" id="PF13289">
    <property type="entry name" value="SIR2_2"/>
    <property type="match status" value="1"/>
</dbReference>
<evidence type="ECO:0000313" key="2">
    <source>
        <dbReference type="Proteomes" id="UP000199412"/>
    </source>
</evidence>
<keyword evidence="2" id="KW-1185">Reference proteome</keyword>
<proteinExistence type="predicted"/>
<name>A0A1G7FCF5_9PROT</name>
<reference evidence="1 2" key="1">
    <citation type="submission" date="2016-10" db="EMBL/GenBank/DDBJ databases">
        <authorList>
            <person name="de Groot N.N."/>
        </authorList>
    </citation>
    <scope>NUCLEOTIDE SEQUENCE [LARGE SCALE GENOMIC DNA]</scope>
    <source>
        <strain evidence="1 2">ATCC 700224</strain>
    </source>
</reference>
<accession>A0A1G7FCF5</accession>
<organism evidence="1 2">
    <name type="scientific">Rhodospira trueperi</name>
    <dbReference type="NCBI Taxonomy" id="69960"/>
    <lineage>
        <taxon>Bacteria</taxon>
        <taxon>Pseudomonadati</taxon>
        <taxon>Pseudomonadota</taxon>
        <taxon>Alphaproteobacteria</taxon>
        <taxon>Rhodospirillales</taxon>
        <taxon>Rhodospirillaceae</taxon>
        <taxon>Rhodospira</taxon>
    </lineage>
</organism>
<evidence type="ECO:0000313" key="1">
    <source>
        <dbReference type="EMBL" id="SDE73609.1"/>
    </source>
</evidence>
<dbReference type="STRING" id="69960.SAMN05421720_1117"/>
<dbReference type="EMBL" id="FNAP01000011">
    <property type="protein sequence ID" value="SDE73609.1"/>
    <property type="molecule type" value="Genomic_DNA"/>
</dbReference>
<protein>
    <submittedName>
        <fullName evidence="1">SIR2-like domain-containing protein</fullName>
    </submittedName>
</protein>
<sequence>MTYLHGKVQKDEDPNGEGLILTSADFGAAYLRDGWAARFVVELFREFTVLFVGYSLNDPIVSYLVDALAADMHAGGQFRRAFVLAPYGNAAGEREKVVKSWDAKGIVPLPFNRGQKYGRQTRVLTAWAKEYRQGLNSRISVALEPTRRPFPPPLPDVEVKSILNNIAWALSKPDGSVAKHFADGNPSPDPTWLAPLSEVEIPLREGQAPARLFDWPSPTLGADGIEKPHLAPLAGEGAACLTSLPLSPITFELGRWLAQHRASRNVSDWVISRGGQLHPFLAQRLNFELETLAQPYQAFWRIVISGALLRPCFPGRLFPPRLTRYWPPDGGTFLLRAAQPYLTVRKPFRLGGSKEPPGRVSDLADFDVVLTDEDLVRDVYDHRTEDHVTEAVVRLADPLTSSLFDVCRLAEEAEVFGLTEHSVVWVPCLASDDDEVIRRWHGPLLLLRLLVVALPAIVRSDMEAGLVLVRRWMVLGRQGHALFQRLALHALTETDAVPMTDAVQFVLGGDGTAFWHFQTWPELARFLRARAASFGSDDLNALVRSIEGGPPEGLFSTQPGHDLVRRLRGERLGKLKQGGAELPAPLVALAREFETQPDVLVGKVETGWVVPATAEDIAHLPPTEAAERLLAYQDDWDQGHALSDLFAKNEGLWFDVLPLLIERGASGSLWGIGLAAPRELKDDQTISRIIVVYRELAEQHPRWLADEAVAAVADCLDSWGKQVSTETELHAFLPLWDLAWAASTQNGKSDLLERPDGVDTAINAPGGRLAGALLKRLLLEPVTADGGLPPLLKPFFDRSAHGETHSHRFARIMYASHLVWLHRLDRAWTKESLIRPMETASPEERLSLWEGYLWQPYWNEHLLSDLADALFAILPHMREREETVGDALGRFLGDVYLTKPNTVLASTRHKPSLLTAFFSHAGPSERAAMARALGARMKDAGDQAPILWSTSVGPLIRDHWPADHHKNNIQVSTGFADVLLNARNAFPEAVDFLLGKNLITSKPGQRNEFLDHFLLLLPLKGEEDEEIRHKDNAVLYPEHMLRLLDAATEGGIASWHTGRISTLLRQIKKAQPDLANSPVFVRLKERAGGA</sequence>
<dbReference type="Proteomes" id="UP000199412">
    <property type="component" value="Unassembled WGS sequence"/>
</dbReference>
<dbReference type="AlphaFoldDB" id="A0A1G7FCF5"/>
<gene>
    <name evidence="1" type="ORF">SAMN05421720_1117</name>
</gene>